<evidence type="ECO:0000256" key="4">
    <source>
        <dbReference type="ARBA" id="ARBA00022729"/>
    </source>
</evidence>
<organism evidence="14 15">
    <name type="scientific">Nocardioides caricicola</name>
    <dbReference type="NCBI Taxonomy" id="634770"/>
    <lineage>
        <taxon>Bacteria</taxon>
        <taxon>Bacillati</taxon>
        <taxon>Actinomycetota</taxon>
        <taxon>Actinomycetes</taxon>
        <taxon>Propionibacteriales</taxon>
        <taxon>Nocardioidaceae</taxon>
        <taxon>Nocardioides</taxon>
    </lineage>
</organism>
<reference evidence="15" key="1">
    <citation type="journal article" date="2019" name="Int. J. Syst. Evol. Microbiol.">
        <title>The Global Catalogue of Microorganisms (GCM) 10K type strain sequencing project: providing services to taxonomists for standard genome sequencing and annotation.</title>
        <authorList>
            <consortium name="The Broad Institute Genomics Platform"/>
            <consortium name="The Broad Institute Genome Sequencing Center for Infectious Disease"/>
            <person name="Wu L."/>
            <person name="Ma J."/>
        </authorList>
    </citation>
    <scope>NUCLEOTIDE SEQUENCE [LARGE SCALE GENOMIC DNA]</scope>
    <source>
        <strain evidence="15">KACC 13778</strain>
    </source>
</reference>
<dbReference type="Gene3D" id="2.60.120.380">
    <property type="match status" value="1"/>
</dbReference>
<dbReference type="InterPro" id="IPR011096">
    <property type="entry name" value="FTP_domain"/>
</dbReference>
<dbReference type="CDD" id="cd09597">
    <property type="entry name" value="M4_TLP"/>
    <property type="match status" value="1"/>
</dbReference>
<dbReference type="PANTHER" id="PTHR33794">
    <property type="entry name" value="BACILLOLYSIN"/>
    <property type="match status" value="1"/>
</dbReference>
<dbReference type="PRINTS" id="PR00730">
    <property type="entry name" value="THERMOLYSIN"/>
</dbReference>
<dbReference type="Gene3D" id="3.10.450.490">
    <property type="match status" value="1"/>
</dbReference>
<dbReference type="Gene3D" id="3.10.170.10">
    <property type="match status" value="1"/>
</dbReference>
<dbReference type="Gene3D" id="1.10.390.10">
    <property type="entry name" value="Neutral Protease Domain 2"/>
    <property type="match status" value="1"/>
</dbReference>
<evidence type="ECO:0000256" key="8">
    <source>
        <dbReference type="RuleBase" id="RU366073"/>
    </source>
</evidence>
<dbReference type="SUPFAM" id="SSF55486">
    <property type="entry name" value="Metalloproteases ('zincins'), catalytic domain"/>
    <property type="match status" value="1"/>
</dbReference>
<keyword evidence="5 8" id="KW-0378">Hydrolase</keyword>
<keyword evidence="8" id="KW-0964">Secreted</keyword>
<evidence type="ECO:0000256" key="6">
    <source>
        <dbReference type="ARBA" id="ARBA00022833"/>
    </source>
</evidence>
<keyword evidence="7 8" id="KW-0482">Metalloprotease</keyword>
<name>A0ABW0MWE5_9ACTN</name>
<feature type="compositionally biased region" description="Polar residues" evidence="9">
    <location>
        <begin position="25"/>
        <end position="36"/>
    </location>
</feature>
<comment type="subcellular location">
    <subcellularLocation>
        <location evidence="8">Secreted</location>
    </subcellularLocation>
</comment>
<feature type="signal peptide" evidence="8">
    <location>
        <begin position="1"/>
        <end position="20"/>
    </location>
</feature>
<dbReference type="EMBL" id="JBHSMD010000001">
    <property type="protein sequence ID" value="MFC5492186.1"/>
    <property type="molecule type" value="Genomic_DNA"/>
</dbReference>
<dbReference type="InterPro" id="IPR027268">
    <property type="entry name" value="Peptidase_M4/M1_CTD_sf"/>
</dbReference>
<dbReference type="Proteomes" id="UP001595956">
    <property type="component" value="Unassembled WGS sequence"/>
</dbReference>
<dbReference type="InterPro" id="IPR013856">
    <property type="entry name" value="Peptidase_M4_domain"/>
</dbReference>
<evidence type="ECO:0000256" key="5">
    <source>
        <dbReference type="ARBA" id="ARBA00022801"/>
    </source>
</evidence>
<feature type="domain" description="FTP" evidence="13">
    <location>
        <begin position="82"/>
        <end position="112"/>
    </location>
</feature>
<dbReference type="InterPro" id="IPR007280">
    <property type="entry name" value="Peptidase_C_arc/bac"/>
</dbReference>
<gene>
    <name evidence="14" type="ORF">ACFPKY_03700</name>
</gene>
<evidence type="ECO:0000313" key="14">
    <source>
        <dbReference type="EMBL" id="MFC5492186.1"/>
    </source>
</evidence>
<feature type="region of interest" description="Disordered" evidence="9">
    <location>
        <begin position="25"/>
        <end position="44"/>
    </location>
</feature>
<keyword evidence="4 8" id="KW-0732">Signal</keyword>
<evidence type="ECO:0000256" key="2">
    <source>
        <dbReference type="ARBA" id="ARBA00022670"/>
    </source>
</evidence>
<comment type="caution">
    <text evidence="14">The sequence shown here is derived from an EMBL/GenBank/DDBJ whole genome shotgun (WGS) entry which is preliminary data.</text>
</comment>
<dbReference type="RefSeq" id="WP_345177063.1">
    <property type="nucleotide sequence ID" value="NZ_BAABFQ010000006.1"/>
</dbReference>
<feature type="chain" id="PRO_5044997966" description="Neutral metalloproteinase" evidence="8">
    <location>
        <begin position="21"/>
        <end position="628"/>
    </location>
</feature>
<dbReference type="PANTHER" id="PTHR33794:SF1">
    <property type="entry name" value="BACILLOLYSIN"/>
    <property type="match status" value="1"/>
</dbReference>
<evidence type="ECO:0000256" key="7">
    <source>
        <dbReference type="ARBA" id="ARBA00023049"/>
    </source>
</evidence>
<accession>A0ABW0MWE5</accession>
<dbReference type="InterPro" id="IPR023612">
    <property type="entry name" value="Peptidase_M4"/>
</dbReference>
<keyword evidence="2 8" id="KW-0645">Protease</keyword>
<dbReference type="Pfam" id="PF02868">
    <property type="entry name" value="Peptidase_M4_C"/>
    <property type="match status" value="1"/>
</dbReference>
<evidence type="ECO:0000259" key="13">
    <source>
        <dbReference type="Pfam" id="PF07504"/>
    </source>
</evidence>
<evidence type="ECO:0000259" key="10">
    <source>
        <dbReference type="Pfam" id="PF01447"/>
    </source>
</evidence>
<evidence type="ECO:0000259" key="12">
    <source>
        <dbReference type="Pfam" id="PF04151"/>
    </source>
</evidence>
<dbReference type="Pfam" id="PF07504">
    <property type="entry name" value="FTP"/>
    <property type="match status" value="1"/>
</dbReference>
<keyword evidence="3" id="KW-0479">Metal-binding</keyword>
<comment type="function">
    <text evidence="8">Extracellular zinc metalloprotease.</text>
</comment>
<evidence type="ECO:0000313" key="15">
    <source>
        <dbReference type="Proteomes" id="UP001595956"/>
    </source>
</evidence>
<feature type="domain" description="Peptidase C-terminal archaeal/bacterial" evidence="12">
    <location>
        <begin position="563"/>
        <end position="614"/>
    </location>
</feature>
<dbReference type="Pfam" id="PF01447">
    <property type="entry name" value="Peptidase_M4"/>
    <property type="match status" value="1"/>
</dbReference>
<comment type="similarity">
    <text evidence="1 8">Belongs to the peptidase M4 family.</text>
</comment>
<feature type="domain" description="Peptidase M4 C-terminal" evidence="11">
    <location>
        <begin position="350"/>
        <end position="510"/>
    </location>
</feature>
<sequence>MRTRTLLGAALAASVSGALALGAQVPSSTAATTPTHKTAEVSDKQAATRAAADYVADHRSEFKASPHDSFSRVSTIPGTADTQYVAYERSYRGLPVVGGDFVLAVDDSGKVSGTSAIQRRVIDLASVRPRVSASSARRTARAQVAQVTSTTAPTLVVHAQHAPRLAWQTRVDGFSGQHRPTKLTVYTDAVTGKVIGSWDLVADGTGTGHYYPGVTFGTTLSSGTYRMTDPARSGVSCANQSGTILSGTDDVWGNGSGTNLETACVDVMYGTTKEVDMLSAWLGRNGVKGNGTSYPARVGLNDVNAYWDGSIVNFGHSQDNARQLTAIDIVAHEQGHGIFHTTPGGSAGDDETGGMNEATGDIFGALTEAYAAHPNDPADFTVGEEADLVGDGPIRYMHDPSVLGDPNCWSTSIKNTEVHAAAGPLNHWFYLLSQGSNASPASPTCNGTSVSGVGIQTAGRIFYNGLLLKTSYWTHGKARIATLTATNNLYGTSDCTTFNKVKAAWAAISVPAQAGEPTCGSGGGGGGACTEVTSTGTATSGYSTYKPSSSGFTAAAGSIVGCLTGPSGADLDLYLQKRSSSGSWADVASSTGSTSTETITYSAGAGTYRWEVYAYAGSGSFTMKYDVP</sequence>
<dbReference type="InterPro" id="IPR050728">
    <property type="entry name" value="Zinc_Metalloprotease_M4"/>
</dbReference>
<keyword evidence="15" id="KW-1185">Reference proteome</keyword>
<evidence type="ECO:0000259" key="11">
    <source>
        <dbReference type="Pfam" id="PF02868"/>
    </source>
</evidence>
<dbReference type="Pfam" id="PF04151">
    <property type="entry name" value="PPC"/>
    <property type="match status" value="1"/>
</dbReference>
<protein>
    <recommendedName>
        <fullName evidence="8">Neutral metalloproteinase</fullName>
        <ecNumber evidence="8">3.4.24.-</ecNumber>
    </recommendedName>
</protein>
<dbReference type="InterPro" id="IPR001570">
    <property type="entry name" value="Peptidase_M4_C_domain"/>
</dbReference>
<evidence type="ECO:0000256" key="9">
    <source>
        <dbReference type="SAM" id="MobiDB-lite"/>
    </source>
</evidence>
<feature type="domain" description="Peptidase M4" evidence="10">
    <location>
        <begin position="204"/>
        <end position="339"/>
    </location>
</feature>
<comment type="cofactor">
    <cofactor evidence="8">
        <name>Zn(2+)</name>
        <dbReference type="ChEBI" id="CHEBI:29105"/>
    </cofactor>
</comment>
<proteinExistence type="inferred from homology"/>
<evidence type="ECO:0000256" key="1">
    <source>
        <dbReference type="ARBA" id="ARBA00009388"/>
    </source>
</evidence>
<dbReference type="EC" id="3.4.24.-" evidence="8"/>
<evidence type="ECO:0000256" key="3">
    <source>
        <dbReference type="ARBA" id="ARBA00022723"/>
    </source>
</evidence>
<keyword evidence="6 8" id="KW-0862">Zinc</keyword>